<evidence type="ECO:0000256" key="1">
    <source>
        <dbReference type="ARBA" id="ARBA00001946"/>
    </source>
</evidence>
<evidence type="ECO:0000256" key="5">
    <source>
        <dbReference type="ARBA" id="ARBA00023239"/>
    </source>
</evidence>
<organism evidence="7 8">
    <name type="scientific">Meripilus lineatus</name>
    <dbReference type="NCBI Taxonomy" id="2056292"/>
    <lineage>
        <taxon>Eukaryota</taxon>
        <taxon>Fungi</taxon>
        <taxon>Dikarya</taxon>
        <taxon>Basidiomycota</taxon>
        <taxon>Agaricomycotina</taxon>
        <taxon>Agaricomycetes</taxon>
        <taxon>Polyporales</taxon>
        <taxon>Meripilaceae</taxon>
        <taxon>Meripilus</taxon>
    </lineage>
</organism>
<keyword evidence="4 6" id="KW-0460">Magnesium</keyword>
<dbReference type="GO" id="GO:0010333">
    <property type="term" value="F:terpene synthase activity"/>
    <property type="evidence" value="ECO:0007669"/>
    <property type="project" value="InterPro"/>
</dbReference>
<evidence type="ECO:0000313" key="7">
    <source>
        <dbReference type="EMBL" id="KAJ3477816.1"/>
    </source>
</evidence>
<dbReference type="Proteomes" id="UP001212997">
    <property type="component" value="Unassembled WGS sequence"/>
</dbReference>
<dbReference type="SUPFAM" id="SSF48576">
    <property type="entry name" value="Terpenoid synthases"/>
    <property type="match status" value="1"/>
</dbReference>
<name>A0AAD5UU25_9APHY</name>
<dbReference type="InterPro" id="IPR008949">
    <property type="entry name" value="Isoprenoid_synthase_dom_sf"/>
</dbReference>
<protein>
    <recommendedName>
        <fullName evidence="6">Terpene synthase</fullName>
        <ecNumber evidence="6">4.2.3.-</ecNumber>
    </recommendedName>
</protein>
<reference evidence="7" key="1">
    <citation type="submission" date="2022-07" db="EMBL/GenBank/DDBJ databases">
        <title>Genome Sequence of Physisporinus lineatus.</title>
        <authorList>
            <person name="Buettner E."/>
        </authorList>
    </citation>
    <scope>NUCLEOTIDE SEQUENCE</scope>
    <source>
        <strain evidence="7">VT162</strain>
    </source>
</reference>
<keyword evidence="3 6" id="KW-0479">Metal-binding</keyword>
<dbReference type="EC" id="4.2.3.-" evidence="6"/>
<evidence type="ECO:0000256" key="2">
    <source>
        <dbReference type="ARBA" id="ARBA00006333"/>
    </source>
</evidence>
<keyword evidence="5 6" id="KW-0456">Lyase</keyword>
<dbReference type="GO" id="GO:0008299">
    <property type="term" value="P:isoprenoid biosynthetic process"/>
    <property type="evidence" value="ECO:0007669"/>
    <property type="project" value="UniProtKB-ARBA"/>
</dbReference>
<comment type="caution">
    <text evidence="7">The sequence shown here is derived from an EMBL/GenBank/DDBJ whole genome shotgun (WGS) entry which is preliminary data.</text>
</comment>
<dbReference type="PANTHER" id="PTHR35201:SF4">
    <property type="entry name" value="BETA-PINACENE SYNTHASE-RELATED"/>
    <property type="match status" value="1"/>
</dbReference>
<accession>A0AAD5UU25</accession>
<evidence type="ECO:0000256" key="4">
    <source>
        <dbReference type="ARBA" id="ARBA00022842"/>
    </source>
</evidence>
<gene>
    <name evidence="7" type="ORF">NLI96_g10207</name>
</gene>
<sequence>MSCEQIILPNLVAHCPYPVRVNPRCRESNSKSEDWILKEANFTERKRKLFLGLKAGVLTSLCYPDADDFHLQMSSDYLTFLFTFDDWSDEFDPMESDTIADCIMAALRDPHGFETDKTVGKLTKSYFSRYIQTAGPGSIRRFIDTMDLYLQAVTQQATDRTDQAIPDLETYIGLRRDTSACRPCFALMEFVAGVDLPDEVASHPAILAMEEATNDLVSWSNASSHLRNIRTFVLTNLNPQDIFSFNVEQSRRDTHNLVAVIMHTHDLDTQAAVDFAGDLCHKSIERFETERHTLPSWGPEVDRAVEAYVQGLQDWIVGSLHWSFITKRYFGQAGPEVKKHRTVKLLAPAGSASKQELEDFDDDYILPGGL</sequence>
<dbReference type="Pfam" id="PF19086">
    <property type="entry name" value="Terpene_syn_C_2"/>
    <property type="match status" value="1"/>
</dbReference>
<evidence type="ECO:0000256" key="3">
    <source>
        <dbReference type="ARBA" id="ARBA00022723"/>
    </source>
</evidence>
<dbReference type="InterPro" id="IPR034686">
    <property type="entry name" value="Terpene_cyclase-like_2"/>
</dbReference>
<dbReference type="AlphaFoldDB" id="A0AAD5UU25"/>
<comment type="cofactor">
    <cofactor evidence="1 6">
        <name>Mg(2+)</name>
        <dbReference type="ChEBI" id="CHEBI:18420"/>
    </cofactor>
</comment>
<dbReference type="PANTHER" id="PTHR35201">
    <property type="entry name" value="TERPENE SYNTHASE"/>
    <property type="match status" value="1"/>
</dbReference>
<dbReference type="GO" id="GO:0046872">
    <property type="term" value="F:metal ion binding"/>
    <property type="evidence" value="ECO:0007669"/>
    <property type="project" value="UniProtKB-KW"/>
</dbReference>
<dbReference type="Gene3D" id="1.10.600.10">
    <property type="entry name" value="Farnesyl Diphosphate Synthase"/>
    <property type="match status" value="1"/>
</dbReference>
<keyword evidence="8" id="KW-1185">Reference proteome</keyword>
<proteinExistence type="inferred from homology"/>
<dbReference type="EMBL" id="JANAWD010000562">
    <property type="protein sequence ID" value="KAJ3477816.1"/>
    <property type="molecule type" value="Genomic_DNA"/>
</dbReference>
<evidence type="ECO:0000313" key="8">
    <source>
        <dbReference type="Proteomes" id="UP001212997"/>
    </source>
</evidence>
<comment type="similarity">
    <text evidence="2 6">Belongs to the terpene synthase family.</text>
</comment>
<evidence type="ECO:0000256" key="6">
    <source>
        <dbReference type="RuleBase" id="RU366034"/>
    </source>
</evidence>